<dbReference type="OrthoDB" id="9808360at2"/>
<dbReference type="PROSITE" id="PS51197">
    <property type="entry name" value="HTH_RRF2_2"/>
    <property type="match status" value="1"/>
</dbReference>
<evidence type="ECO:0000313" key="1">
    <source>
        <dbReference type="EMBL" id="BBH22875.1"/>
    </source>
</evidence>
<dbReference type="InterPro" id="IPR000944">
    <property type="entry name" value="Tscrpt_reg_Rrf2"/>
</dbReference>
<gene>
    <name evidence="1" type="ORF">Back11_42200</name>
</gene>
<keyword evidence="2" id="KW-1185">Reference proteome</keyword>
<accession>A0A3G9J3E1</accession>
<name>A0A3G9J3E1_9BACL</name>
<protein>
    <submittedName>
        <fullName evidence="1">Rrf2 family transcriptional regulator</fullName>
    </submittedName>
</protein>
<dbReference type="NCBIfam" id="TIGR00738">
    <property type="entry name" value="rrf2_super"/>
    <property type="match status" value="1"/>
</dbReference>
<sequence>MKYSKATNYALHTMVYLVVAPKGKTIGVRPLADIQSVSPTYLSKILTKLVKAGLIESTPGVNGGYKLSTKEDISFLSIIQAVEGTDSLFDCGLGHDRESNRDCFIQHIMMNAEHEMEHYLKERTIQELADKVDESLIAFVNREAQ</sequence>
<dbReference type="RefSeq" id="WP_125661672.1">
    <property type="nucleotide sequence ID" value="NZ_AP019308.1"/>
</dbReference>
<reference evidence="1 2" key="1">
    <citation type="submission" date="2018-11" db="EMBL/GenBank/DDBJ databases">
        <title>Complete genome sequence of Paenibacillus baekrokdamisoli strain KCTC 33723.</title>
        <authorList>
            <person name="Kang S.W."/>
            <person name="Lee K.C."/>
            <person name="Kim K.K."/>
            <person name="Kim J.S."/>
            <person name="Kim D.S."/>
            <person name="Ko S.H."/>
            <person name="Yang S.H."/>
            <person name="Lee J.S."/>
        </authorList>
    </citation>
    <scope>NUCLEOTIDE SEQUENCE [LARGE SCALE GENOMIC DNA]</scope>
    <source>
        <strain evidence="1 2">KCTC 33723</strain>
    </source>
</reference>
<dbReference type="PANTHER" id="PTHR33221">
    <property type="entry name" value="WINGED HELIX-TURN-HELIX TRANSCRIPTIONAL REGULATOR, RRF2 FAMILY"/>
    <property type="match status" value="1"/>
</dbReference>
<dbReference type="AlphaFoldDB" id="A0A3G9J3E1"/>
<dbReference type="EMBL" id="AP019308">
    <property type="protein sequence ID" value="BBH22875.1"/>
    <property type="molecule type" value="Genomic_DNA"/>
</dbReference>
<evidence type="ECO:0000313" key="2">
    <source>
        <dbReference type="Proteomes" id="UP000275368"/>
    </source>
</evidence>
<dbReference type="PROSITE" id="PS01332">
    <property type="entry name" value="HTH_RRF2_1"/>
    <property type="match status" value="1"/>
</dbReference>
<dbReference type="KEGG" id="pbk:Back11_42200"/>
<dbReference type="Proteomes" id="UP000275368">
    <property type="component" value="Chromosome"/>
</dbReference>
<dbReference type="Pfam" id="PF02082">
    <property type="entry name" value="Rrf2"/>
    <property type="match status" value="1"/>
</dbReference>
<dbReference type="SUPFAM" id="SSF46785">
    <property type="entry name" value="Winged helix' DNA-binding domain"/>
    <property type="match status" value="1"/>
</dbReference>
<dbReference type="InterPro" id="IPR030489">
    <property type="entry name" value="TR_Rrf2-type_CS"/>
</dbReference>
<dbReference type="InterPro" id="IPR036388">
    <property type="entry name" value="WH-like_DNA-bd_sf"/>
</dbReference>
<proteinExistence type="predicted"/>
<dbReference type="GO" id="GO:0003700">
    <property type="term" value="F:DNA-binding transcription factor activity"/>
    <property type="evidence" value="ECO:0007669"/>
    <property type="project" value="TreeGrafter"/>
</dbReference>
<dbReference type="PANTHER" id="PTHR33221:SF9">
    <property type="entry name" value="RRF2 FAMILY PROTEIN"/>
    <property type="match status" value="1"/>
</dbReference>
<dbReference type="InterPro" id="IPR036390">
    <property type="entry name" value="WH_DNA-bd_sf"/>
</dbReference>
<dbReference type="Gene3D" id="1.10.10.10">
    <property type="entry name" value="Winged helix-like DNA-binding domain superfamily/Winged helix DNA-binding domain"/>
    <property type="match status" value="1"/>
</dbReference>
<dbReference type="GO" id="GO:0005829">
    <property type="term" value="C:cytosol"/>
    <property type="evidence" value="ECO:0007669"/>
    <property type="project" value="TreeGrafter"/>
</dbReference>
<organism evidence="1 2">
    <name type="scientific">Paenibacillus baekrokdamisoli</name>
    <dbReference type="NCBI Taxonomy" id="1712516"/>
    <lineage>
        <taxon>Bacteria</taxon>
        <taxon>Bacillati</taxon>
        <taxon>Bacillota</taxon>
        <taxon>Bacilli</taxon>
        <taxon>Bacillales</taxon>
        <taxon>Paenibacillaceae</taxon>
        <taxon>Paenibacillus</taxon>
    </lineage>
</organism>